<organism evidence="3">
    <name type="scientific">marine metagenome</name>
    <dbReference type="NCBI Taxonomy" id="408172"/>
    <lineage>
        <taxon>unclassified sequences</taxon>
        <taxon>metagenomes</taxon>
        <taxon>ecological metagenomes</taxon>
    </lineage>
</organism>
<dbReference type="AlphaFoldDB" id="A0A382T7K8"/>
<dbReference type="GO" id="GO:0016787">
    <property type="term" value="F:hydrolase activity"/>
    <property type="evidence" value="ECO:0007669"/>
    <property type="project" value="InterPro"/>
</dbReference>
<protein>
    <recommendedName>
        <fullName evidence="2">Amidohydrolase-related domain-containing protein</fullName>
    </recommendedName>
</protein>
<dbReference type="InterPro" id="IPR052350">
    <property type="entry name" value="Metallo-dep_Lactonases"/>
</dbReference>
<evidence type="ECO:0000256" key="1">
    <source>
        <dbReference type="ARBA" id="ARBA00038310"/>
    </source>
</evidence>
<dbReference type="InterPro" id="IPR032466">
    <property type="entry name" value="Metal_Hydrolase"/>
</dbReference>
<dbReference type="PANTHER" id="PTHR43569">
    <property type="entry name" value="AMIDOHYDROLASE"/>
    <property type="match status" value="1"/>
</dbReference>
<gene>
    <name evidence="3" type="ORF">METZ01_LOCUS370900</name>
</gene>
<dbReference type="EMBL" id="UINC01134477">
    <property type="protein sequence ID" value="SVD18046.1"/>
    <property type="molecule type" value="Genomic_DNA"/>
</dbReference>
<feature type="non-terminal residue" evidence="3">
    <location>
        <position position="1"/>
    </location>
</feature>
<dbReference type="SUPFAM" id="SSF51556">
    <property type="entry name" value="Metallo-dependent hydrolases"/>
    <property type="match status" value="1"/>
</dbReference>
<comment type="similarity">
    <text evidence="1">Belongs to the metallo-dependent hydrolases superfamily.</text>
</comment>
<name>A0A382T7K8_9ZZZZ</name>
<feature type="non-terminal residue" evidence="3">
    <location>
        <position position="304"/>
    </location>
</feature>
<proteinExistence type="inferred from homology"/>
<dbReference type="Pfam" id="PF04909">
    <property type="entry name" value="Amidohydro_2"/>
    <property type="match status" value="1"/>
</dbReference>
<sequence>HHLWDLRPLAQGPVSLFQQKLYLCEEIMRDINDCGHNIVQTVFAQCGAFYRADGPEEMRVVGETEFVHGIAAMSRSGIYGDTRLCTGIFSAADMRMGAAVEPVLVAHMAASEYFRGIRTSFPSDINEMFLEGFALLSKHNLSFDNWSPDFDRLPQLAELANRNTDVTVIVNHLGGQINIEAGSDEFGRWRACIDAVAGCTNTVIKLGGAQMRIGDWEPAYHMNQCDAPLSSNEYLELLYPYYYHCIEAFGVERCMFESNFPVDRECISYRSLWNLFKRIAEKAGASEDDKRELFSGTAARAYRL</sequence>
<dbReference type="InterPro" id="IPR006680">
    <property type="entry name" value="Amidohydro-rel"/>
</dbReference>
<feature type="domain" description="Amidohydrolase-related" evidence="2">
    <location>
        <begin position="45"/>
        <end position="304"/>
    </location>
</feature>
<accession>A0A382T7K8</accession>
<dbReference type="PANTHER" id="PTHR43569:SF1">
    <property type="entry name" value="BLL3371 PROTEIN"/>
    <property type="match status" value="1"/>
</dbReference>
<reference evidence="3" key="1">
    <citation type="submission" date="2018-05" db="EMBL/GenBank/DDBJ databases">
        <authorList>
            <person name="Lanie J.A."/>
            <person name="Ng W.-L."/>
            <person name="Kazmierczak K.M."/>
            <person name="Andrzejewski T.M."/>
            <person name="Davidsen T.M."/>
            <person name="Wayne K.J."/>
            <person name="Tettelin H."/>
            <person name="Glass J.I."/>
            <person name="Rusch D."/>
            <person name="Podicherti R."/>
            <person name="Tsui H.-C.T."/>
            <person name="Winkler M.E."/>
        </authorList>
    </citation>
    <scope>NUCLEOTIDE SEQUENCE</scope>
</reference>
<dbReference type="Gene3D" id="3.20.20.140">
    <property type="entry name" value="Metal-dependent hydrolases"/>
    <property type="match status" value="1"/>
</dbReference>
<evidence type="ECO:0000259" key="2">
    <source>
        <dbReference type="Pfam" id="PF04909"/>
    </source>
</evidence>
<evidence type="ECO:0000313" key="3">
    <source>
        <dbReference type="EMBL" id="SVD18046.1"/>
    </source>
</evidence>